<dbReference type="GO" id="GO:0006355">
    <property type="term" value="P:regulation of DNA-templated transcription"/>
    <property type="evidence" value="ECO:0007669"/>
    <property type="project" value="UniProtKB-ARBA"/>
</dbReference>
<dbReference type="InterPro" id="IPR009057">
    <property type="entry name" value="Homeodomain-like_sf"/>
</dbReference>
<dbReference type="Pfam" id="PF00440">
    <property type="entry name" value="TetR_N"/>
    <property type="match status" value="1"/>
</dbReference>
<sequence length="206" mass="22541">MSQAGDGKGPRGGDTRERILTAASRELALAGFAGARMESIAQLSGIKKQVIYYYFASKKELALAVLERNHALTADFWHSFASSSLSEIFQASLDTSVVNQDGVAHLVWEGREYLNPDGLDIPVGPDRKADFQRIVGVIAAEQAAGRLRSSLSPEYFGLLVVLLTTAPAALPQLTTLITDRDWRDPAFAEEWLRMINEILAALRPPE</sequence>
<dbReference type="STRING" id="58343.AQJ46_49750"/>
<dbReference type="PANTHER" id="PTHR30328:SF54">
    <property type="entry name" value="HTH-TYPE TRANSCRIPTIONAL REPRESSOR SCO4008"/>
    <property type="match status" value="1"/>
</dbReference>
<evidence type="ECO:0000313" key="5">
    <source>
        <dbReference type="Proteomes" id="UP000053669"/>
    </source>
</evidence>
<dbReference type="RefSeq" id="WP_059211980.1">
    <property type="nucleotide sequence ID" value="NZ_KQ948690.1"/>
</dbReference>
<dbReference type="GO" id="GO:0003677">
    <property type="term" value="F:DNA binding"/>
    <property type="evidence" value="ECO:0007669"/>
    <property type="project" value="UniProtKB-UniRule"/>
</dbReference>
<reference evidence="4 5" key="1">
    <citation type="submission" date="2015-10" db="EMBL/GenBank/DDBJ databases">
        <title>Draft genome sequence of Streptomyces canus DSM 40017, type strain for the species Streptomyces canus.</title>
        <authorList>
            <person name="Ruckert C."/>
            <person name="Winkler A."/>
            <person name="Kalinowski J."/>
            <person name="Kampfer P."/>
            <person name="Glaeser S."/>
        </authorList>
    </citation>
    <scope>NUCLEOTIDE SEQUENCE [LARGE SCALE GENOMIC DNA]</scope>
    <source>
        <strain evidence="4 5">DSM 40017</strain>
    </source>
</reference>
<evidence type="ECO:0000313" key="4">
    <source>
        <dbReference type="EMBL" id="KUN54932.1"/>
    </source>
</evidence>
<dbReference type="PROSITE" id="PS50977">
    <property type="entry name" value="HTH_TETR_2"/>
    <property type="match status" value="1"/>
</dbReference>
<name>A0A101RK78_9ACTN</name>
<evidence type="ECO:0000256" key="2">
    <source>
        <dbReference type="PROSITE-ProRule" id="PRU00335"/>
    </source>
</evidence>
<comment type="caution">
    <text evidence="4">The sequence shown here is derived from an EMBL/GenBank/DDBJ whole genome shotgun (WGS) entry which is preliminary data.</text>
</comment>
<keyword evidence="1 2" id="KW-0238">DNA-binding</keyword>
<organism evidence="4 5">
    <name type="scientific">Streptomyces canus</name>
    <dbReference type="NCBI Taxonomy" id="58343"/>
    <lineage>
        <taxon>Bacteria</taxon>
        <taxon>Bacillati</taxon>
        <taxon>Actinomycetota</taxon>
        <taxon>Actinomycetes</taxon>
        <taxon>Kitasatosporales</taxon>
        <taxon>Streptomycetaceae</taxon>
        <taxon>Streptomyces</taxon>
        <taxon>Streptomyces aurantiacus group</taxon>
    </lineage>
</organism>
<evidence type="ECO:0000259" key="3">
    <source>
        <dbReference type="PROSITE" id="PS50977"/>
    </source>
</evidence>
<dbReference type="PANTHER" id="PTHR30328">
    <property type="entry name" value="TRANSCRIPTIONAL REPRESSOR"/>
    <property type="match status" value="1"/>
</dbReference>
<dbReference type="InterPro" id="IPR036271">
    <property type="entry name" value="Tet_transcr_reg_TetR-rel_C_sf"/>
</dbReference>
<gene>
    <name evidence="4" type="ORF">AQJ46_49750</name>
</gene>
<accession>A0A101RK78</accession>
<dbReference type="PRINTS" id="PR00455">
    <property type="entry name" value="HTHTETR"/>
</dbReference>
<feature type="domain" description="HTH tetR-type" evidence="3">
    <location>
        <begin position="13"/>
        <end position="73"/>
    </location>
</feature>
<dbReference type="Proteomes" id="UP000053669">
    <property type="component" value="Unassembled WGS sequence"/>
</dbReference>
<dbReference type="InterPro" id="IPR001647">
    <property type="entry name" value="HTH_TetR"/>
</dbReference>
<proteinExistence type="predicted"/>
<dbReference type="SUPFAM" id="SSF48498">
    <property type="entry name" value="Tetracyclin repressor-like, C-terminal domain"/>
    <property type="match status" value="1"/>
</dbReference>
<dbReference type="SUPFAM" id="SSF46689">
    <property type="entry name" value="Homeodomain-like"/>
    <property type="match status" value="1"/>
</dbReference>
<evidence type="ECO:0000256" key="1">
    <source>
        <dbReference type="ARBA" id="ARBA00023125"/>
    </source>
</evidence>
<protein>
    <recommendedName>
        <fullName evidence="3">HTH tetR-type domain-containing protein</fullName>
    </recommendedName>
</protein>
<feature type="DNA-binding region" description="H-T-H motif" evidence="2">
    <location>
        <begin position="36"/>
        <end position="55"/>
    </location>
</feature>
<dbReference type="Gene3D" id="1.10.357.10">
    <property type="entry name" value="Tetracycline Repressor, domain 2"/>
    <property type="match status" value="1"/>
</dbReference>
<dbReference type="AlphaFoldDB" id="A0A101RK78"/>
<dbReference type="EMBL" id="LMWU01000082">
    <property type="protein sequence ID" value="KUN54932.1"/>
    <property type="molecule type" value="Genomic_DNA"/>
</dbReference>
<dbReference type="InterPro" id="IPR050109">
    <property type="entry name" value="HTH-type_TetR-like_transc_reg"/>
</dbReference>